<feature type="transmembrane region" description="Helical" evidence="7">
    <location>
        <begin position="203"/>
        <end position="222"/>
    </location>
</feature>
<feature type="transmembrane region" description="Helical" evidence="7">
    <location>
        <begin position="73"/>
        <end position="93"/>
    </location>
</feature>
<accession>A0A7R6SZ52</accession>
<evidence type="ECO:0000259" key="9">
    <source>
        <dbReference type="Pfam" id="PF20501"/>
    </source>
</evidence>
<evidence type="ECO:0000256" key="6">
    <source>
        <dbReference type="ARBA" id="ARBA00023136"/>
    </source>
</evidence>
<dbReference type="PANTHER" id="PTHR33932:SF4">
    <property type="entry name" value="NA(+)_H(+) ANTIPORTER SUBUNIT B"/>
    <property type="match status" value="1"/>
</dbReference>
<protein>
    <submittedName>
        <fullName evidence="10">Multicomponent Na+:H+ antiporter subunit B</fullName>
    </submittedName>
</protein>
<name>A0A7R6SZ52_9BACT</name>
<evidence type="ECO:0000313" key="11">
    <source>
        <dbReference type="Proteomes" id="UP000595564"/>
    </source>
</evidence>
<feature type="transmembrane region" description="Helical" evidence="7">
    <location>
        <begin position="12"/>
        <end position="35"/>
    </location>
</feature>
<dbReference type="Proteomes" id="UP000595564">
    <property type="component" value="Chromosome"/>
</dbReference>
<feature type="domain" description="Na+/H+ antiporter MnhB subunit-related protein" evidence="8">
    <location>
        <begin position="108"/>
        <end position="224"/>
    </location>
</feature>
<dbReference type="Pfam" id="PF04039">
    <property type="entry name" value="MnhB"/>
    <property type="match status" value="1"/>
</dbReference>
<evidence type="ECO:0000256" key="4">
    <source>
        <dbReference type="ARBA" id="ARBA00022692"/>
    </source>
</evidence>
<comment type="subcellular location">
    <subcellularLocation>
        <location evidence="1">Cell membrane</location>
        <topology evidence="1">Multi-pass membrane protein</topology>
    </subcellularLocation>
</comment>
<dbReference type="PANTHER" id="PTHR33932">
    <property type="entry name" value="NA(+)/H(+) ANTIPORTER SUBUNIT B"/>
    <property type="match status" value="1"/>
</dbReference>
<evidence type="ECO:0000256" key="5">
    <source>
        <dbReference type="ARBA" id="ARBA00022989"/>
    </source>
</evidence>
<evidence type="ECO:0000256" key="3">
    <source>
        <dbReference type="ARBA" id="ARBA00022475"/>
    </source>
</evidence>
<feature type="transmembrane region" description="Helical" evidence="7">
    <location>
        <begin position="138"/>
        <end position="158"/>
    </location>
</feature>
<dbReference type="GO" id="GO:0005886">
    <property type="term" value="C:plasma membrane"/>
    <property type="evidence" value="ECO:0007669"/>
    <property type="project" value="UniProtKB-SubCell"/>
</dbReference>
<dbReference type="InterPro" id="IPR046806">
    <property type="entry name" value="MrpA_C/MbhE"/>
</dbReference>
<keyword evidence="3" id="KW-1003">Cell membrane</keyword>
<feature type="transmembrane region" description="Helical" evidence="7">
    <location>
        <begin position="170"/>
        <end position="191"/>
    </location>
</feature>
<keyword evidence="4 7" id="KW-0812">Transmembrane</keyword>
<feature type="transmembrane region" description="Helical" evidence="7">
    <location>
        <begin position="114"/>
        <end position="132"/>
    </location>
</feature>
<sequence>MNKVGLKRRFRVKNIFVFFVVLYFAFQFFSVVSLLDLNNVKGVAKYYLENDIKDTESANVVTSIVVNYRGFDTLGEVTVLFLAATGLAAILSGERKVKKQKTPANAMLQYGVKPLLPITILFGAYIFIHGHLSPGGGFQGGTVIATSFLFMMLAIEGYEIKHGYIKWTESLAGLTFVTVGLFGLFLLGSFLANFLPLGKVGELFSSGVIPIIYVAVGFKVGSELTGLLDNMMGVVG</sequence>
<keyword evidence="5 7" id="KW-1133">Transmembrane helix</keyword>
<dbReference type="Pfam" id="PF20501">
    <property type="entry name" value="MbhE"/>
    <property type="match status" value="1"/>
</dbReference>
<comment type="similarity">
    <text evidence="2">Belongs to the CPA3 antiporters (TC 2.A.63) subunit B family.</text>
</comment>
<keyword evidence="11" id="KW-1185">Reference proteome</keyword>
<organism evidence="10 11">
    <name type="scientific">Thermotomaculum hydrothermale</name>
    <dbReference type="NCBI Taxonomy" id="981385"/>
    <lineage>
        <taxon>Bacteria</taxon>
        <taxon>Pseudomonadati</taxon>
        <taxon>Acidobacteriota</taxon>
        <taxon>Holophagae</taxon>
        <taxon>Thermotomaculales</taxon>
        <taxon>Thermotomaculaceae</taxon>
        <taxon>Thermotomaculum</taxon>
    </lineage>
</organism>
<proteinExistence type="inferred from homology"/>
<evidence type="ECO:0000256" key="7">
    <source>
        <dbReference type="SAM" id="Phobius"/>
    </source>
</evidence>
<dbReference type="InterPro" id="IPR050622">
    <property type="entry name" value="CPA3_antiporter_subunitB"/>
</dbReference>
<keyword evidence="6 7" id="KW-0472">Membrane</keyword>
<dbReference type="AlphaFoldDB" id="A0A7R6SZ52"/>
<evidence type="ECO:0000256" key="2">
    <source>
        <dbReference type="ARBA" id="ARBA00009425"/>
    </source>
</evidence>
<dbReference type="RefSeq" id="WP_201327692.1">
    <property type="nucleotide sequence ID" value="NZ_AP017470.1"/>
</dbReference>
<evidence type="ECO:0000259" key="8">
    <source>
        <dbReference type="Pfam" id="PF04039"/>
    </source>
</evidence>
<evidence type="ECO:0000256" key="1">
    <source>
        <dbReference type="ARBA" id="ARBA00004651"/>
    </source>
</evidence>
<feature type="domain" description="MrpA C-terminal/MbhE" evidence="9">
    <location>
        <begin position="34"/>
        <end position="92"/>
    </location>
</feature>
<evidence type="ECO:0000313" key="10">
    <source>
        <dbReference type="EMBL" id="BBB33385.1"/>
    </source>
</evidence>
<dbReference type="KEGG" id="thyd:TTHT_1934"/>
<gene>
    <name evidence="10" type="primary">mnhB</name>
    <name evidence="10" type="ORF">TTHT_1934</name>
</gene>
<dbReference type="EMBL" id="AP017470">
    <property type="protein sequence ID" value="BBB33385.1"/>
    <property type="molecule type" value="Genomic_DNA"/>
</dbReference>
<reference evidence="10 11" key="1">
    <citation type="journal article" date="2012" name="Extremophiles">
        <title>Thermotomaculum hydrothermale gen. nov., sp. nov., a novel heterotrophic thermophile within the phylum Acidobacteria from a deep-sea hydrothermal vent chimney in the Southern Okinawa Trough.</title>
        <authorList>
            <person name="Izumi H."/>
            <person name="Nunoura T."/>
            <person name="Miyazaki M."/>
            <person name="Mino S."/>
            <person name="Toki T."/>
            <person name="Takai K."/>
            <person name="Sako Y."/>
            <person name="Sawabe T."/>
            <person name="Nakagawa S."/>
        </authorList>
    </citation>
    <scope>NUCLEOTIDE SEQUENCE [LARGE SCALE GENOMIC DNA]</scope>
    <source>
        <strain evidence="10 11">AC55</strain>
    </source>
</reference>
<dbReference type="InterPro" id="IPR007182">
    <property type="entry name" value="MnhB"/>
</dbReference>